<proteinExistence type="predicted"/>
<dbReference type="EMBL" id="JABWAB010000007">
    <property type="protein sequence ID" value="KAF6047258.1"/>
    <property type="molecule type" value="Genomic_DNA"/>
</dbReference>
<feature type="transmembrane region" description="Helical" evidence="5">
    <location>
        <begin position="123"/>
        <end position="142"/>
    </location>
</feature>
<evidence type="ECO:0000256" key="4">
    <source>
        <dbReference type="ARBA" id="ARBA00023136"/>
    </source>
</evidence>
<evidence type="ECO:0000313" key="8">
    <source>
        <dbReference type="Proteomes" id="UP000590412"/>
    </source>
</evidence>
<keyword evidence="2 5" id="KW-0812">Transmembrane</keyword>
<dbReference type="Proteomes" id="UP000590412">
    <property type="component" value="Unassembled WGS sequence"/>
</dbReference>
<name>A0A8X7NI28_CANPA</name>
<feature type="transmembrane region" description="Helical" evidence="5">
    <location>
        <begin position="218"/>
        <end position="237"/>
    </location>
</feature>
<protein>
    <submittedName>
        <fullName evidence="7">EamA-like transporter family protein</fullName>
    </submittedName>
</protein>
<comment type="subcellular location">
    <subcellularLocation>
        <location evidence="1">Membrane</location>
        <topology evidence="1">Multi-pass membrane protein</topology>
    </subcellularLocation>
</comment>
<keyword evidence="4 5" id="KW-0472">Membrane</keyword>
<dbReference type="PANTHER" id="PTHR23051:SF0">
    <property type="entry name" value="SOLUTE CARRIER FAMILY 35 MEMBER F5"/>
    <property type="match status" value="1"/>
</dbReference>
<feature type="transmembrane region" description="Helical" evidence="5">
    <location>
        <begin position="68"/>
        <end position="88"/>
    </location>
</feature>
<dbReference type="GO" id="GO:0000329">
    <property type="term" value="C:fungal-type vacuole membrane"/>
    <property type="evidence" value="ECO:0007669"/>
    <property type="project" value="TreeGrafter"/>
</dbReference>
<feature type="transmembrane region" description="Helical" evidence="5">
    <location>
        <begin position="179"/>
        <end position="198"/>
    </location>
</feature>
<gene>
    <name evidence="7" type="ORF">FOB60_004794</name>
</gene>
<evidence type="ECO:0000256" key="2">
    <source>
        <dbReference type="ARBA" id="ARBA00022692"/>
    </source>
</evidence>
<feature type="transmembrane region" description="Helical" evidence="5">
    <location>
        <begin position="37"/>
        <end position="56"/>
    </location>
</feature>
<sequence>MTISLPQTPNMLLPQKTSDPEQVVDLITEEEKRKYRAGIILLIISIGAWIVGLELVNGVLKSNEYRKPIFFAVITGSCFSLNLVYDVFKLFKGKSSKVHELEPLLNTDKCNDHENTTLSSKEVLLISIQIATIYLFYNIFAMEALRFTSASNQTVIGSLTSMFTLLIGVIIGTERFSNIKVICVVVSCCGVFLVNLSSVGDSNGDHKYTPKNPKLGNVLALGGALFYAFYLLITKFKCGGSKTTNERRLFGFVGVIILVMGAPILYIVDALGWEKFEFPPNNTILVIVVANGILTVVSDYTSILAMLLTSPLVVSLTLTSSIPITILIDCVVLMYSNEPINTSSVYFLGISCIFVAVLLINVNVASENTLIEEVIENNLASAIQNDELMSPILSPLLGGSVSHQHVKSPLQMIFSPEMTDYDYTIPTVVTAFNLNANDESPPTRNLNHHPSFYTSETNAPTLLVSGGKNHNYDIHLE</sequence>
<feature type="transmembrane region" description="Helical" evidence="5">
    <location>
        <begin position="283"/>
        <end position="305"/>
    </location>
</feature>
<feature type="transmembrane region" description="Helical" evidence="5">
    <location>
        <begin position="346"/>
        <end position="364"/>
    </location>
</feature>
<evidence type="ECO:0000259" key="6">
    <source>
        <dbReference type="Pfam" id="PF00892"/>
    </source>
</evidence>
<comment type="caution">
    <text evidence="7">The sequence shown here is derived from an EMBL/GenBank/DDBJ whole genome shotgun (WGS) entry which is preliminary data.</text>
</comment>
<reference evidence="7" key="1">
    <citation type="submission" date="2020-03" db="EMBL/GenBank/DDBJ databases">
        <title>FDA dAtabase for Regulatory Grade micrObial Sequences (FDA-ARGOS): Supporting development and validation of Infectious Disease Dx tests.</title>
        <authorList>
            <person name="Campos J."/>
            <person name="Goldberg B."/>
            <person name="Tallon L."/>
            <person name="Sadzewicz L."/>
            <person name="Vavikolanu K."/>
            <person name="Mehta A."/>
            <person name="Aluvathingal J."/>
            <person name="Nadendla S."/>
            <person name="Nandy P."/>
            <person name="Geyer C."/>
            <person name="Yan Y."/>
            <person name="Sichtig H."/>
        </authorList>
    </citation>
    <scope>NUCLEOTIDE SEQUENCE [LARGE SCALE GENOMIC DNA]</scope>
    <source>
        <strain evidence="7">FDAARGOS_652</strain>
    </source>
</reference>
<dbReference type="InterPro" id="IPR000620">
    <property type="entry name" value="EamA_dom"/>
</dbReference>
<feature type="transmembrane region" description="Helical" evidence="5">
    <location>
        <begin position="154"/>
        <end position="172"/>
    </location>
</feature>
<feature type="domain" description="EamA" evidence="6">
    <location>
        <begin position="121"/>
        <end position="195"/>
    </location>
</feature>
<dbReference type="AlphaFoldDB" id="A0A8X7NI28"/>
<accession>A0A8X7NI28</accession>
<feature type="transmembrane region" description="Helical" evidence="5">
    <location>
        <begin position="249"/>
        <end position="268"/>
    </location>
</feature>
<keyword evidence="3 5" id="KW-1133">Transmembrane helix</keyword>
<dbReference type="PANTHER" id="PTHR23051">
    <property type="entry name" value="SOLUTE CARRIER FAMILY 35, MEMBER F5"/>
    <property type="match status" value="1"/>
</dbReference>
<dbReference type="SUPFAM" id="SSF103481">
    <property type="entry name" value="Multidrug resistance efflux transporter EmrE"/>
    <property type="match status" value="1"/>
</dbReference>
<evidence type="ECO:0000256" key="1">
    <source>
        <dbReference type="ARBA" id="ARBA00004141"/>
    </source>
</evidence>
<dbReference type="OrthoDB" id="1436450at2759"/>
<evidence type="ECO:0000256" key="5">
    <source>
        <dbReference type="SAM" id="Phobius"/>
    </source>
</evidence>
<evidence type="ECO:0000256" key="3">
    <source>
        <dbReference type="ARBA" id="ARBA00022989"/>
    </source>
</evidence>
<dbReference type="Pfam" id="PF00892">
    <property type="entry name" value="EamA"/>
    <property type="match status" value="1"/>
</dbReference>
<feature type="transmembrane region" description="Helical" evidence="5">
    <location>
        <begin position="312"/>
        <end position="334"/>
    </location>
</feature>
<dbReference type="InterPro" id="IPR037185">
    <property type="entry name" value="EmrE-like"/>
</dbReference>
<evidence type="ECO:0000313" key="7">
    <source>
        <dbReference type="EMBL" id="KAF6047258.1"/>
    </source>
</evidence>
<organism evidence="7 8">
    <name type="scientific">Candida parapsilosis</name>
    <name type="common">Yeast</name>
    <dbReference type="NCBI Taxonomy" id="5480"/>
    <lineage>
        <taxon>Eukaryota</taxon>
        <taxon>Fungi</taxon>
        <taxon>Dikarya</taxon>
        <taxon>Ascomycota</taxon>
        <taxon>Saccharomycotina</taxon>
        <taxon>Pichiomycetes</taxon>
        <taxon>Debaryomycetaceae</taxon>
        <taxon>Candida/Lodderomyces clade</taxon>
        <taxon>Candida</taxon>
    </lineage>
</organism>